<dbReference type="AlphaFoldDB" id="A0A820L2A5"/>
<evidence type="ECO:0000256" key="1">
    <source>
        <dbReference type="SAM" id="MobiDB-lite"/>
    </source>
</evidence>
<evidence type="ECO:0000313" key="2">
    <source>
        <dbReference type="EMBL" id="CAF4350737.1"/>
    </source>
</evidence>
<comment type="caution">
    <text evidence="2">The sequence shown here is derived from an EMBL/GenBank/DDBJ whole genome shotgun (WGS) entry which is preliminary data.</text>
</comment>
<reference evidence="2" key="1">
    <citation type="submission" date="2021-02" db="EMBL/GenBank/DDBJ databases">
        <authorList>
            <person name="Nowell W R."/>
        </authorList>
    </citation>
    <scope>NUCLEOTIDE SEQUENCE</scope>
</reference>
<feature type="region of interest" description="Disordered" evidence="1">
    <location>
        <begin position="1"/>
        <end position="38"/>
    </location>
</feature>
<dbReference type="Proteomes" id="UP000663881">
    <property type="component" value="Unassembled WGS sequence"/>
</dbReference>
<feature type="non-terminal residue" evidence="2">
    <location>
        <position position="1"/>
    </location>
</feature>
<gene>
    <name evidence="2" type="ORF">OKA104_LOCUS48789</name>
</gene>
<proteinExistence type="predicted"/>
<sequence>PLTRKYHFTPSDSVSPASSTPMSAPGSPAPHPSIPGYYFNHSLPNGNPSICVSESIYCTQNDPDSWVVIETNTKSSSGRS</sequence>
<name>A0A820L2A5_9BILA</name>
<protein>
    <submittedName>
        <fullName evidence="2">Uncharacterized protein</fullName>
    </submittedName>
</protein>
<organism evidence="2 3">
    <name type="scientific">Adineta steineri</name>
    <dbReference type="NCBI Taxonomy" id="433720"/>
    <lineage>
        <taxon>Eukaryota</taxon>
        <taxon>Metazoa</taxon>
        <taxon>Spiralia</taxon>
        <taxon>Gnathifera</taxon>
        <taxon>Rotifera</taxon>
        <taxon>Eurotatoria</taxon>
        <taxon>Bdelloidea</taxon>
        <taxon>Adinetida</taxon>
        <taxon>Adinetidae</taxon>
        <taxon>Adineta</taxon>
    </lineage>
</organism>
<accession>A0A820L2A5</accession>
<dbReference type="EMBL" id="CAJOAY010021708">
    <property type="protein sequence ID" value="CAF4350737.1"/>
    <property type="molecule type" value="Genomic_DNA"/>
</dbReference>
<evidence type="ECO:0000313" key="3">
    <source>
        <dbReference type="Proteomes" id="UP000663881"/>
    </source>
</evidence>
<feature type="compositionally biased region" description="Polar residues" evidence="1">
    <location>
        <begin position="10"/>
        <end position="22"/>
    </location>
</feature>